<name>A0A9W9YJ35_9CNID</name>
<dbReference type="GO" id="GO:0005366">
    <property type="term" value="F:myo-inositol:proton symporter activity"/>
    <property type="evidence" value="ECO:0007669"/>
    <property type="project" value="TreeGrafter"/>
</dbReference>
<evidence type="ECO:0000256" key="4">
    <source>
        <dbReference type="ARBA" id="ARBA00022692"/>
    </source>
</evidence>
<evidence type="ECO:0000313" key="11">
    <source>
        <dbReference type="Proteomes" id="UP001163046"/>
    </source>
</evidence>
<dbReference type="PROSITE" id="PS00217">
    <property type="entry name" value="SUGAR_TRANSPORT_2"/>
    <property type="match status" value="1"/>
</dbReference>
<dbReference type="InterPro" id="IPR036259">
    <property type="entry name" value="MFS_trans_sf"/>
</dbReference>
<comment type="subcellular location">
    <subcellularLocation>
        <location evidence="1">Membrane</location>
        <topology evidence="1">Multi-pass membrane protein</topology>
    </subcellularLocation>
</comment>
<dbReference type="PROSITE" id="PS00216">
    <property type="entry name" value="SUGAR_TRANSPORT_1"/>
    <property type="match status" value="1"/>
</dbReference>
<dbReference type="InterPro" id="IPR005828">
    <property type="entry name" value="MFS_sugar_transport-like"/>
</dbReference>
<evidence type="ECO:0000256" key="6">
    <source>
        <dbReference type="ARBA" id="ARBA00023136"/>
    </source>
</evidence>
<dbReference type="OrthoDB" id="6339427at2759"/>
<evidence type="ECO:0000256" key="5">
    <source>
        <dbReference type="ARBA" id="ARBA00022989"/>
    </source>
</evidence>
<dbReference type="Pfam" id="PF00083">
    <property type="entry name" value="Sugar_tr"/>
    <property type="match status" value="1"/>
</dbReference>
<evidence type="ECO:0000256" key="3">
    <source>
        <dbReference type="ARBA" id="ARBA00022448"/>
    </source>
</evidence>
<evidence type="ECO:0000256" key="8">
    <source>
        <dbReference type="SAM" id="Phobius"/>
    </source>
</evidence>
<feature type="domain" description="Major facilitator superfamily (MFS) profile" evidence="9">
    <location>
        <begin position="1"/>
        <end position="307"/>
    </location>
</feature>
<keyword evidence="4 8" id="KW-0812">Transmembrane</keyword>
<evidence type="ECO:0000259" key="9">
    <source>
        <dbReference type="PROSITE" id="PS50850"/>
    </source>
</evidence>
<dbReference type="PANTHER" id="PTHR48020:SF12">
    <property type="entry name" value="PROTON MYO-INOSITOL COTRANSPORTER"/>
    <property type="match status" value="1"/>
</dbReference>
<feature type="transmembrane region" description="Helical" evidence="8">
    <location>
        <begin position="17"/>
        <end position="36"/>
    </location>
</feature>
<feature type="transmembrane region" description="Helical" evidence="8">
    <location>
        <begin position="225"/>
        <end position="247"/>
    </location>
</feature>
<dbReference type="Proteomes" id="UP001163046">
    <property type="component" value="Unassembled WGS sequence"/>
</dbReference>
<feature type="transmembrane region" description="Helical" evidence="8">
    <location>
        <begin position="103"/>
        <end position="121"/>
    </location>
</feature>
<keyword evidence="3 7" id="KW-0813">Transport</keyword>
<dbReference type="Gene3D" id="1.20.1250.20">
    <property type="entry name" value="MFS general substrate transporter like domains"/>
    <property type="match status" value="1"/>
</dbReference>
<dbReference type="PANTHER" id="PTHR48020">
    <property type="entry name" value="PROTON MYO-INOSITOL COTRANSPORTER"/>
    <property type="match status" value="1"/>
</dbReference>
<feature type="transmembrane region" description="Helical" evidence="8">
    <location>
        <begin position="133"/>
        <end position="154"/>
    </location>
</feature>
<dbReference type="NCBIfam" id="TIGR00879">
    <property type="entry name" value="SP"/>
    <property type="match status" value="1"/>
</dbReference>
<comment type="similarity">
    <text evidence="2 7">Belongs to the major facilitator superfamily. Sugar transporter (TC 2.A.1.1) family.</text>
</comment>
<dbReference type="PRINTS" id="PR00171">
    <property type="entry name" value="SUGRTRNSPORT"/>
</dbReference>
<evidence type="ECO:0000256" key="2">
    <source>
        <dbReference type="ARBA" id="ARBA00010992"/>
    </source>
</evidence>
<proteinExistence type="inferred from homology"/>
<dbReference type="AlphaFoldDB" id="A0A9W9YJ35"/>
<dbReference type="PROSITE" id="PS50850">
    <property type="entry name" value="MFS"/>
    <property type="match status" value="1"/>
</dbReference>
<organism evidence="10 11">
    <name type="scientific">Desmophyllum pertusum</name>
    <dbReference type="NCBI Taxonomy" id="174260"/>
    <lineage>
        <taxon>Eukaryota</taxon>
        <taxon>Metazoa</taxon>
        <taxon>Cnidaria</taxon>
        <taxon>Anthozoa</taxon>
        <taxon>Hexacorallia</taxon>
        <taxon>Scleractinia</taxon>
        <taxon>Caryophylliina</taxon>
        <taxon>Caryophylliidae</taxon>
        <taxon>Desmophyllum</taxon>
    </lineage>
</organism>
<keyword evidence="5 8" id="KW-1133">Transmembrane helix</keyword>
<gene>
    <name evidence="10" type="ORF">OS493_033149</name>
</gene>
<feature type="transmembrane region" description="Helical" evidence="8">
    <location>
        <begin position="71"/>
        <end position="91"/>
    </location>
</feature>
<feature type="transmembrane region" description="Helical" evidence="8">
    <location>
        <begin position="45"/>
        <end position="65"/>
    </location>
</feature>
<dbReference type="InterPro" id="IPR020846">
    <property type="entry name" value="MFS_dom"/>
</dbReference>
<dbReference type="InterPro" id="IPR050814">
    <property type="entry name" value="Myo-inositol_Transporter"/>
</dbReference>
<dbReference type="InterPro" id="IPR005829">
    <property type="entry name" value="Sugar_transporter_CS"/>
</dbReference>
<evidence type="ECO:0000256" key="1">
    <source>
        <dbReference type="ARBA" id="ARBA00004141"/>
    </source>
</evidence>
<sequence length="307" mass="33009">MILIKQEFHLSSFWQELIVSATIGTAILGALIGGFLNQRFGRKPMLIVSAMVFTVGAVVMGVAHLREVLLVGRLVVGFGIGGASVTVPVYIAETAPSNTRGRLVTINTLFITGGQFVAAVIDGIFSSNKSTGWRLMLGLGAVPSIVMFFGCLVLPESPRWLVSRGQSERAKKILMKLRGTSDVSSEFVAMKNVCDEEESLRDNKSCSFTQSTAYQMLTTATTRKALLVGCMLQAIQQLSGINTVMYYSATIIQMSGIQGDQLAIWLAAVVAFGNFAFTIIGVCLVEKMGRRKLLLGSLTGSPLACFC</sequence>
<keyword evidence="11" id="KW-1185">Reference proteome</keyword>
<dbReference type="SUPFAM" id="SSF103473">
    <property type="entry name" value="MFS general substrate transporter"/>
    <property type="match status" value="1"/>
</dbReference>
<dbReference type="GO" id="GO:0016324">
    <property type="term" value="C:apical plasma membrane"/>
    <property type="evidence" value="ECO:0007669"/>
    <property type="project" value="TreeGrafter"/>
</dbReference>
<dbReference type="EMBL" id="MU827344">
    <property type="protein sequence ID" value="KAJ7352883.1"/>
    <property type="molecule type" value="Genomic_DNA"/>
</dbReference>
<comment type="caution">
    <text evidence="10">The sequence shown here is derived from an EMBL/GenBank/DDBJ whole genome shotgun (WGS) entry which is preliminary data.</text>
</comment>
<feature type="transmembrane region" description="Helical" evidence="8">
    <location>
        <begin position="262"/>
        <end position="285"/>
    </location>
</feature>
<protein>
    <recommendedName>
        <fullName evidence="9">Major facilitator superfamily (MFS) profile domain-containing protein</fullName>
    </recommendedName>
</protein>
<accession>A0A9W9YJ35</accession>
<reference evidence="10" key="1">
    <citation type="submission" date="2023-01" db="EMBL/GenBank/DDBJ databases">
        <title>Genome assembly of the deep-sea coral Lophelia pertusa.</title>
        <authorList>
            <person name="Herrera S."/>
            <person name="Cordes E."/>
        </authorList>
    </citation>
    <scope>NUCLEOTIDE SEQUENCE</scope>
    <source>
        <strain evidence="10">USNM1676648</strain>
        <tissue evidence="10">Polyp</tissue>
    </source>
</reference>
<dbReference type="InterPro" id="IPR003663">
    <property type="entry name" value="Sugar/inositol_transpt"/>
</dbReference>
<keyword evidence="6 8" id="KW-0472">Membrane</keyword>
<evidence type="ECO:0000313" key="10">
    <source>
        <dbReference type="EMBL" id="KAJ7352883.1"/>
    </source>
</evidence>
<evidence type="ECO:0000256" key="7">
    <source>
        <dbReference type="RuleBase" id="RU003346"/>
    </source>
</evidence>